<accession>A0A1Q9BTH8</accession>
<proteinExistence type="predicted"/>
<evidence type="ECO:0000313" key="2">
    <source>
        <dbReference type="EMBL" id="OLP73920.1"/>
    </source>
</evidence>
<evidence type="ECO:0000313" key="3">
    <source>
        <dbReference type="Proteomes" id="UP000186817"/>
    </source>
</evidence>
<organism evidence="2 3">
    <name type="scientific">Symbiodinium microadriaticum</name>
    <name type="common">Dinoflagellate</name>
    <name type="synonym">Zooxanthella microadriatica</name>
    <dbReference type="NCBI Taxonomy" id="2951"/>
    <lineage>
        <taxon>Eukaryota</taxon>
        <taxon>Sar</taxon>
        <taxon>Alveolata</taxon>
        <taxon>Dinophyceae</taxon>
        <taxon>Suessiales</taxon>
        <taxon>Symbiodiniaceae</taxon>
        <taxon>Symbiodinium</taxon>
    </lineage>
</organism>
<sequence length="165" mass="18008">MDVAFAMLAAIACPPRARRAGWGPEASRAQERANQVNEHSCVMPAQRLQGLVSAHEPEYAAWRCSAEQGYSLRTFVTRGKNRIWNAAGEAPANMSDIGHAWQKRGAHLDRRLDSPPPSPTPLGTDEHVASSQAGKKKTQQRLPTLIPDVPDLQGSWLLLHSCATP</sequence>
<keyword evidence="3" id="KW-1185">Reference proteome</keyword>
<evidence type="ECO:0000256" key="1">
    <source>
        <dbReference type="SAM" id="MobiDB-lite"/>
    </source>
</evidence>
<dbReference type="Proteomes" id="UP000186817">
    <property type="component" value="Unassembled WGS sequence"/>
</dbReference>
<dbReference type="AlphaFoldDB" id="A0A1Q9BTH8"/>
<comment type="caution">
    <text evidence="2">The sequence shown here is derived from an EMBL/GenBank/DDBJ whole genome shotgun (WGS) entry which is preliminary data.</text>
</comment>
<reference evidence="2 3" key="1">
    <citation type="submission" date="2016-02" db="EMBL/GenBank/DDBJ databases">
        <title>Genome analysis of coral dinoflagellate symbionts highlights evolutionary adaptations to a symbiotic lifestyle.</title>
        <authorList>
            <person name="Aranda M."/>
            <person name="Li Y."/>
            <person name="Liew Y.J."/>
            <person name="Baumgarten S."/>
            <person name="Simakov O."/>
            <person name="Wilson M."/>
            <person name="Piel J."/>
            <person name="Ashoor H."/>
            <person name="Bougouffa S."/>
            <person name="Bajic V.B."/>
            <person name="Ryu T."/>
            <person name="Ravasi T."/>
            <person name="Bayer T."/>
            <person name="Micklem G."/>
            <person name="Kim H."/>
            <person name="Bhak J."/>
            <person name="Lajeunesse T.C."/>
            <person name="Voolstra C.R."/>
        </authorList>
    </citation>
    <scope>NUCLEOTIDE SEQUENCE [LARGE SCALE GENOMIC DNA]</scope>
    <source>
        <strain evidence="2 3">CCMP2467</strain>
    </source>
</reference>
<name>A0A1Q9BTH8_SYMMI</name>
<gene>
    <name evidence="2" type="ORF">AK812_SmicGene46689</name>
</gene>
<protein>
    <submittedName>
        <fullName evidence="2">Uncharacterized protein</fullName>
    </submittedName>
</protein>
<dbReference type="EMBL" id="LSRX01004535">
    <property type="protein sequence ID" value="OLP73920.1"/>
    <property type="molecule type" value="Genomic_DNA"/>
</dbReference>
<feature type="region of interest" description="Disordered" evidence="1">
    <location>
        <begin position="109"/>
        <end position="142"/>
    </location>
</feature>